<feature type="domain" description="RNase H type-1" evidence="1">
    <location>
        <begin position="93"/>
        <end position="166"/>
    </location>
</feature>
<evidence type="ECO:0000313" key="3">
    <source>
        <dbReference type="Proteomes" id="UP000593575"/>
    </source>
</evidence>
<gene>
    <name evidence="2" type="ORF">Goarm_005085</name>
</gene>
<accession>A0A7J9JYU3</accession>
<dbReference type="PANTHER" id="PTHR47074">
    <property type="entry name" value="BNAC02G40300D PROTEIN"/>
    <property type="match status" value="1"/>
</dbReference>
<sequence>MWDGDETIIHDFQDCLKAHAVLSSDGLHGCLLDSSFESCIDWKEEDARLIWERARTLVDDFRNFNSSHVTMNPRPPMSHIWVKRLIDVIKINVDATIHDTVVGIEIIARDSDGFVLDGHVVYLDYKMDVQGAEAEALREGIVWARDNNAARAIFKTKNTGLVNRLKFR</sequence>
<organism evidence="2 3">
    <name type="scientific">Gossypium armourianum</name>
    <dbReference type="NCBI Taxonomy" id="34283"/>
    <lineage>
        <taxon>Eukaryota</taxon>
        <taxon>Viridiplantae</taxon>
        <taxon>Streptophyta</taxon>
        <taxon>Embryophyta</taxon>
        <taxon>Tracheophyta</taxon>
        <taxon>Spermatophyta</taxon>
        <taxon>Magnoliopsida</taxon>
        <taxon>eudicotyledons</taxon>
        <taxon>Gunneridae</taxon>
        <taxon>Pentapetalae</taxon>
        <taxon>rosids</taxon>
        <taxon>malvids</taxon>
        <taxon>Malvales</taxon>
        <taxon>Malvaceae</taxon>
        <taxon>Malvoideae</taxon>
        <taxon>Gossypium</taxon>
    </lineage>
</organism>
<name>A0A7J9JYU3_9ROSI</name>
<dbReference type="InterPro" id="IPR052929">
    <property type="entry name" value="RNase_H-like_EbsB-rel"/>
</dbReference>
<dbReference type="Proteomes" id="UP000593575">
    <property type="component" value="Unassembled WGS sequence"/>
</dbReference>
<dbReference type="EMBL" id="JABFAE010000010">
    <property type="protein sequence ID" value="MBA0839347.1"/>
    <property type="molecule type" value="Genomic_DNA"/>
</dbReference>
<evidence type="ECO:0000313" key="2">
    <source>
        <dbReference type="EMBL" id="MBA0839347.1"/>
    </source>
</evidence>
<dbReference type="PANTHER" id="PTHR47074:SF48">
    <property type="entry name" value="POLYNUCLEOTIDYL TRANSFERASE, RIBONUCLEASE H-LIKE SUPERFAMILY PROTEIN"/>
    <property type="match status" value="1"/>
</dbReference>
<protein>
    <recommendedName>
        <fullName evidence="1">RNase H type-1 domain-containing protein</fullName>
    </recommendedName>
</protein>
<dbReference type="Pfam" id="PF13456">
    <property type="entry name" value="RVT_3"/>
    <property type="match status" value="1"/>
</dbReference>
<keyword evidence="3" id="KW-1185">Reference proteome</keyword>
<dbReference type="InterPro" id="IPR002156">
    <property type="entry name" value="RNaseH_domain"/>
</dbReference>
<dbReference type="GO" id="GO:0004523">
    <property type="term" value="F:RNA-DNA hybrid ribonuclease activity"/>
    <property type="evidence" value="ECO:0007669"/>
    <property type="project" value="InterPro"/>
</dbReference>
<evidence type="ECO:0000259" key="1">
    <source>
        <dbReference type="Pfam" id="PF13456"/>
    </source>
</evidence>
<comment type="caution">
    <text evidence="2">The sequence shown here is derived from an EMBL/GenBank/DDBJ whole genome shotgun (WGS) entry which is preliminary data.</text>
</comment>
<proteinExistence type="predicted"/>
<dbReference type="GO" id="GO:0003676">
    <property type="term" value="F:nucleic acid binding"/>
    <property type="evidence" value="ECO:0007669"/>
    <property type="project" value="InterPro"/>
</dbReference>
<reference evidence="2 3" key="1">
    <citation type="journal article" date="2019" name="Genome Biol. Evol.">
        <title>Insights into the evolution of the New World diploid cottons (Gossypium, subgenus Houzingenia) based on genome sequencing.</title>
        <authorList>
            <person name="Grover C.E."/>
            <person name="Arick M.A. 2nd"/>
            <person name="Thrash A."/>
            <person name="Conover J.L."/>
            <person name="Sanders W.S."/>
            <person name="Peterson D.G."/>
            <person name="Frelichowski J.E."/>
            <person name="Scheffler J.A."/>
            <person name="Scheffler B.E."/>
            <person name="Wendel J.F."/>
        </authorList>
    </citation>
    <scope>NUCLEOTIDE SEQUENCE [LARGE SCALE GENOMIC DNA]</scope>
    <source>
        <strain evidence="2">6</strain>
        <tissue evidence="2">Leaf</tissue>
    </source>
</reference>
<dbReference type="AlphaFoldDB" id="A0A7J9JYU3"/>
<feature type="non-terminal residue" evidence="2">
    <location>
        <position position="168"/>
    </location>
</feature>